<dbReference type="SUPFAM" id="SSF51338">
    <property type="entry name" value="Composite domain of metallo-dependent hydrolases"/>
    <property type="match status" value="1"/>
</dbReference>
<comment type="caution">
    <text evidence="3">The sequence shown here is derived from an EMBL/GenBank/DDBJ whole genome shotgun (WGS) entry which is preliminary data.</text>
</comment>
<dbReference type="Gene3D" id="3.20.20.140">
    <property type="entry name" value="Metal-dependent hydrolases"/>
    <property type="match status" value="1"/>
</dbReference>
<name>A0AAD4GTK3_ASPNN</name>
<dbReference type="InterPro" id="IPR050287">
    <property type="entry name" value="MTA/SAH_deaminase"/>
</dbReference>
<reference evidence="3" key="2">
    <citation type="submission" date="2020-02" db="EMBL/GenBank/DDBJ databases">
        <authorList>
            <person name="Gilchrist C.L.M."/>
            <person name="Chooi Y.-H."/>
        </authorList>
    </citation>
    <scope>NUCLEOTIDE SEQUENCE</scope>
    <source>
        <strain evidence="3">MST-FP2251</strain>
    </source>
</reference>
<dbReference type="GO" id="GO:0016810">
    <property type="term" value="F:hydrolase activity, acting on carbon-nitrogen (but not peptide) bonds"/>
    <property type="evidence" value="ECO:0007669"/>
    <property type="project" value="InterPro"/>
</dbReference>
<dbReference type="InterPro" id="IPR032466">
    <property type="entry name" value="Metal_Hydrolase"/>
</dbReference>
<dbReference type="Pfam" id="PF01979">
    <property type="entry name" value="Amidohydro_1"/>
    <property type="match status" value="1"/>
</dbReference>
<protein>
    <recommendedName>
        <fullName evidence="2">Amidohydrolase-related domain-containing protein</fullName>
    </recommendedName>
</protein>
<dbReference type="PANTHER" id="PTHR43794">
    <property type="entry name" value="AMINOHYDROLASE SSNA-RELATED"/>
    <property type="match status" value="1"/>
</dbReference>
<evidence type="ECO:0000259" key="2">
    <source>
        <dbReference type="Pfam" id="PF01979"/>
    </source>
</evidence>
<dbReference type="EMBL" id="VCAU01000060">
    <property type="protein sequence ID" value="KAF9887518.1"/>
    <property type="molecule type" value="Genomic_DNA"/>
</dbReference>
<reference evidence="3" key="1">
    <citation type="journal article" date="2019" name="Beilstein J. Org. Chem.">
        <title>Nanangenines: drimane sesquiterpenoids as the dominant metabolite cohort of a novel Australian fungus, Aspergillus nanangensis.</title>
        <authorList>
            <person name="Lacey H.J."/>
            <person name="Gilchrist C.L.M."/>
            <person name="Crombie A."/>
            <person name="Kalaitzis J.A."/>
            <person name="Vuong D."/>
            <person name="Rutledge P.J."/>
            <person name="Turner P."/>
            <person name="Pitt J.I."/>
            <person name="Lacey E."/>
            <person name="Chooi Y.H."/>
            <person name="Piggott A.M."/>
        </authorList>
    </citation>
    <scope>NUCLEOTIDE SEQUENCE</scope>
    <source>
        <strain evidence="3">MST-FP2251</strain>
    </source>
</reference>
<gene>
    <name evidence="3" type="ORF">FE257_010096</name>
</gene>
<organism evidence="3 4">
    <name type="scientific">Aspergillus nanangensis</name>
    <dbReference type="NCBI Taxonomy" id="2582783"/>
    <lineage>
        <taxon>Eukaryota</taxon>
        <taxon>Fungi</taxon>
        <taxon>Dikarya</taxon>
        <taxon>Ascomycota</taxon>
        <taxon>Pezizomycotina</taxon>
        <taxon>Eurotiomycetes</taxon>
        <taxon>Eurotiomycetidae</taxon>
        <taxon>Eurotiales</taxon>
        <taxon>Aspergillaceae</taxon>
        <taxon>Aspergillus</taxon>
        <taxon>Aspergillus subgen. Circumdati</taxon>
    </lineage>
</organism>
<accession>A0AAD4GTK3</accession>
<keyword evidence="4" id="KW-1185">Reference proteome</keyword>
<dbReference type="AlphaFoldDB" id="A0AAD4GTK3"/>
<dbReference type="Proteomes" id="UP001194746">
    <property type="component" value="Unassembled WGS sequence"/>
</dbReference>
<keyword evidence="1" id="KW-0378">Hydrolase</keyword>
<dbReference type="InterPro" id="IPR011059">
    <property type="entry name" value="Metal-dep_hydrolase_composite"/>
</dbReference>
<sequence>MDPHQQPTLTANILISHTGHISYIGPNTPPPSDVETTIDATGQWLLPGFISAHSHFWQSVFPGHAPSSTVTDWSPGIYNAGSQFTAQDFYTTTLQGAQSHLRKGITTAFNFTYSPRFREGQTDRAQFAGAAASGIRFIHGFNVGAVGAKWSIEQAQARAQTFLDWAEGESSRSCAGEDRYLGTMVAMHGVDYAHSASLYAEAEIMRRLQLQGHMHYLESSRPEDIAVERRRWTWLREAGLLLSSSLGHRLILGHFVHATDEMVKEAAQAGVRMSWNPLSNGRLGSGIADVPRYRRHGVCVGLGVDGEASSDRCDPFENMRMGLYSLRAKYQDPRVLATSDVLHMHTLGAAETLGVADRVGSLTVGKYADMLLLEPPKVWQVEDAMSAVVLAAGVEHVKKVFVGGVQVWAEGQGSVEAKSVVHDWPAWTF</sequence>
<dbReference type="Gene3D" id="2.30.40.10">
    <property type="entry name" value="Urease, subunit C, domain 1"/>
    <property type="match status" value="1"/>
</dbReference>
<evidence type="ECO:0000313" key="4">
    <source>
        <dbReference type="Proteomes" id="UP001194746"/>
    </source>
</evidence>
<proteinExistence type="predicted"/>
<feature type="domain" description="Amidohydrolase-related" evidence="2">
    <location>
        <begin position="45"/>
        <end position="407"/>
    </location>
</feature>
<dbReference type="SUPFAM" id="SSF51556">
    <property type="entry name" value="Metallo-dependent hydrolases"/>
    <property type="match status" value="1"/>
</dbReference>
<evidence type="ECO:0000256" key="1">
    <source>
        <dbReference type="ARBA" id="ARBA00022801"/>
    </source>
</evidence>
<evidence type="ECO:0000313" key="3">
    <source>
        <dbReference type="EMBL" id="KAF9887518.1"/>
    </source>
</evidence>
<dbReference type="InterPro" id="IPR006680">
    <property type="entry name" value="Amidohydro-rel"/>
</dbReference>
<dbReference type="PANTHER" id="PTHR43794:SF11">
    <property type="entry name" value="AMIDOHYDROLASE-RELATED DOMAIN-CONTAINING PROTEIN"/>
    <property type="match status" value="1"/>
</dbReference>